<dbReference type="SUPFAM" id="SSF55729">
    <property type="entry name" value="Acyl-CoA N-acyltransferases (Nat)"/>
    <property type="match status" value="1"/>
</dbReference>
<dbReference type="InterPro" id="IPR036527">
    <property type="entry name" value="SCP2_sterol-bd_dom_sf"/>
</dbReference>
<feature type="domain" description="N-acetyltransferase" evidence="1">
    <location>
        <begin position="1"/>
        <end position="146"/>
    </location>
</feature>
<accession>A0ABX2I692</accession>
<dbReference type="SUPFAM" id="SSF55718">
    <property type="entry name" value="SCP-like"/>
    <property type="match status" value="1"/>
</dbReference>
<dbReference type="Pfam" id="PF13530">
    <property type="entry name" value="SCP2_2"/>
    <property type="match status" value="1"/>
</dbReference>
<evidence type="ECO:0000313" key="2">
    <source>
        <dbReference type="EMBL" id="NSJ85982.1"/>
    </source>
</evidence>
<dbReference type="PANTHER" id="PTHR37817">
    <property type="entry name" value="N-ACETYLTRANSFERASE EIS"/>
    <property type="match status" value="1"/>
</dbReference>
<dbReference type="InterPro" id="IPR000182">
    <property type="entry name" value="GNAT_dom"/>
</dbReference>
<dbReference type="EMBL" id="JAAITA010000007">
    <property type="protein sequence ID" value="NSJ85982.1"/>
    <property type="molecule type" value="Genomic_DNA"/>
</dbReference>
<dbReference type="PROSITE" id="PS51186">
    <property type="entry name" value="GNAT"/>
    <property type="match status" value="1"/>
</dbReference>
<dbReference type="InterPro" id="IPR025559">
    <property type="entry name" value="Eis_dom"/>
</dbReference>
<dbReference type="InterPro" id="IPR016181">
    <property type="entry name" value="Acyl_CoA_acyltransferase"/>
</dbReference>
<dbReference type="RefSeq" id="WP_173749007.1">
    <property type="nucleotide sequence ID" value="NZ_JAAITA010000007.1"/>
</dbReference>
<keyword evidence="3" id="KW-1185">Reference proteome</keyword>
<dbReference type="Gene3D" id="3.30.1050.10">
    <property type="entry name" value="SCP2 sterol-binding domain"/>
    <property type="match status" value="1"/>
</dbReference>
<organism evidence="2 3">
    <name type="scientific">Blautia hansenii</name>
    <name type="common">Ruminococcus hansenii</name>
    <dbReference type="NCBI Taxonomy" id="1322"/>
    <lineage>
        <taxon>Bacteria</taxon>
        <taxon>Bacillati</taxon>
        <taxon>Bacillota</taxon>
        <taxon>Clostridia</taxon>
        <taxon>Lachnospirales</taxon>
        <taxon>Lachnospiraceae</taxon>
        <taxon>Blautia</taxon>
    </lineage>
</organism>
<protein>
    <submittedName>
        <fullName evidence="2">GNAT family N-acetyltransferase</fullName>
    </submittedName>
</protein>
<evidence type="ECO:0000313" key="3">
    <source>
        <dbReference type="Proteomes" id="UP000822142"/>
    </source>
</evidence>
<evidence type="ECO:0000259" key="1">
    <source>
        <dbReference type="PROSITE" id="PS51186"/>
    </source>
</evidence>
<name>A0ABX2I692_BLAHA</name>
<dbReference type="Gene3D" id="3.40.630.30">
    <property type="match status" value="1"/>
</dbReference>
<dbReference type="InterPro" id="IPR051554">
    <property type="entry name" value="Acetyltransferase_Eis"/>
</dbReference>
<reference evidence="2 3" key="1">
    <citation type="journal article" date="2020" name="Cell Host Microbe">
        <title>Functional and Genomic Variation between Human-Derived Isolates of Lachnospiraceae Reveals Inter- and Intra-Species Diversity.</title>
        <authorList>
            <person name="Sorbara M.T."/>
            <person name="Littmann E.R."/>
            <person name="Fontana E."/>
            <person name="Moody T.U."/>
            <person name="Kohout C.E."/>
            <person name="Gjonbalaj M."/>
            <person name="Eaton V."/>
            <person name="Seok R."/>
            <person name="Leiner I.M."/>
            <person name="Pamer E.G."/>
        </authorList>
    </citation>
    <scope>NUCLEOTIDE SEQUENCE [LARGE SCALE GENOMIC DNA]</scope>
    <source>
        <strain evidence="2 3">MSK.15.26</strain>
    </source>
</reference>
<comment type="caution">
    <text evidence="2">The sequence shown here is derived from an EMBL/GenBank/DDBJ whole genome shotgun (WGS) entry which is preliminary data.</text>
</comment>
<sequence>MIHYLQGEEKARSRKLWEEAFPEDSQAFRDYYYTEKTKDNEILVLEEQGKVMSMLHRNPYDLALGKQTAKCDYIVGVATDKEHRRKGYMRQLMERALKDMNAEKMPFCFLMPAFEALYLPFDFTYIYKKQNRVLTDKGLSAFKSREATHGELKEAAAYMNQWLAKRYEVYAKRDFAYMARLKKELESENGCMELLYSENTLAGIKARWGMEKPEERMLFCEESYARNTGEAVPCIMGRIVNFAEFVRSIRLQKGVKAGHDTILLELQDDILQENAGLWRWTLTQDASAAEKISGTAVGKNGEKAEPDMRLTVSELTAWLLGYALPGAAEKWAHVVRPLTGVFLDEIV</sequence>
<dbReference type="Pfam" id="PF13527">
    <property type="entry name" value="Acetyltransf_9"/>
    <property type="match status" value="1"/>
</dbReference>
<dbReference type="CDD" id="cd04301">
    <property type="entry name" value="NAT_SF"/>
    <property type="match status" value="1"/>
</dbReference>
<dbReference type="PANTHER" id="PTHR37817:SF1">
    <property type="entry name" value="N-ACETYLTRANSFERASE EIS"/>
    <property type="match status" value="1"/>
</dbReference>
<dbReference type="Proteomes" id="UP000822142">
    <property type="component" value="Unassembled WGS sequence"/>
</dbReference>
<gene>
    <name evidence="2" type="ORF">G5A70_07315</name>
</gene>
<proteinExistence type="predicted"/>